<evidence type="ECO:0000313" key="3">
    <source>
        <dbReference type="Proteomes" id="UP000256779"/>
    </source>
</evidence>
<dbReference type="OrthoDB" id="196738at2"/>
<dbReference type="Pfam" id="PF14376">
    <property type="entry name" value="Haem_bd"/>
    <property type="match status" value="1"/>
</dbReference>
<name>A0A3D9KY19_MARFU</name>
<comment type="caution">
    <text evidence="2">The sequence shown here is derived from an EMBL/GenBank/DDBJ whole genome shotgun (WGS) entry which is preliminary data.</text>
</comment>
<dbReference type="RefSeq" id="WP_115869565.1">
    <property type="nucleotide sequence ID" value="NZ_QREG01000021.1"/>
</dbReference>
<dbReference type="SMART" id="SM01235">
    <property type="entry name" value="Haem_bd"/>
    <property type="match status" value="1"/>
</dbReference>
<sequence>MKKRLKLSLWVVFIVLVGIQFVPVQRNEIEPVTNADFIEHYESPVVIGNIIRASCYDCHSNQTKYPWYSNVQPIGFLLQNHISEGKSELNLSEFGLLSNRMKRTKLKSILSQIDNDKMPMPSYLFLHSEAKLDSLKKTLLVSYFDSILVDIDR</sequence>
<protein>
    <submittedName>
        <fullName evidence="2">Heme-binding protein</fullName>
    </submittedName>
</protein>
<proteinExistence type="predicted"/>
<dbReference type="InterPro" id="IPR025992">
    <property type="entry name" value="Haem-bd"/>
</dbReference>
<dbReference type="AlphaFoldDB" id="A0A3D9KY19"/>
<evidence type="ECO:0000313" key="2">
    <source>
        <dbReference type="EMBL" id="RED94321.1"/>
    </source>
</evidence>
<organism evidence="2 3">
    <name type="scientific">Marinoscillum furvescens DSM 4134</name>
    <dbReference type="NCBI Taxonomy" id="1122208"/>
    <lineage>
        <taxon>Bacteria</taxon>
        <taxon>Pseudomonadati</taxon>
        <taxon>Bacteroidota</taxon>
        <taxon>Cytophagia</taxon>
        <taxon>Cytophagales</taxon>
        <taxon>Reichenbachiellaceae</taxon>
        <taxon>Marinoscillum</taxon>
    </lineage>
</organism>
<gene>
    <name evidence="2" type="ORF">C7460_1218</name>
</gene>
<feature type="domain" description="Haem-binding" evidence="1">
    <location>
        <begin position="13"/>
        <end position="148"/>
    </location>
</feature>
<dbReference type="EMBL" id="QREG01000021">
    <property type="protein sequence ID" value="RED94321.1"/>
    <property type="molecule type" value="Genomic_DNA"/>
</dbReference>
<reference evidence="2 3" key="1">
    <citation type="submission" date="2018-07" db="EMBL/GenBank/DDBJ databases">
        <title>Genomic Encyclopedia of Type Strains, Phase IV (KMG-IV): sequencing the most valuable type-strain genomes for metagenomic binning, comparative biology and taxonomic classification.</title>
        <authorList>
            <person name="Goeker M."/>
        </authorList>
    </citation>
    <scope>NUCLEOTIDE SEQUENCE [LARGE SCALE GENOMIC DNA]</scope>
    <source>
        <strain evidence="2 3">DSM 4134</strain>
    </source>
</reference>
<evidence type="ECO:0000259" key="1">
    <source>
        <dbReference type="SMART" id="SM01235"/>
    </source>
</evidence>
<dbReference type="Proteomes" id="UP000256779">
    <property type="component" value="Unassembled WGS sequence"/>
</dbReference>
<keyword evidence="3" id="KW-1185">Reference proteome</keyword>
<accession>A0A3D9KY19</accession>